<protein>
    <submittedName>
        <fullName evidence="1">Uncharacterized protein</fullName>
    </submittedName>
</protein>
<reference evidence="1" key="1">
    <citation type="journal article" date="2012" name="PLoS ONE">
        <title>Gene sets for utilization of primary and secondary nutrition supplies in the distal gut of endangered iberian lynx.</title>
        <authorList>
            <person name="Alcaide M."/>
            <person name="Messina E."/>
            <person name="Richter M."/>
            <person name="Bargiela R."/>
            <person name="Peplies J."/>
            <person name="Huws S.A."/>
            <person name="Newbold C.J."/>
            <person name="Golyshin P.N."/>
            <person name="Simon M.A."/>
            <person name="Lopez G."/>
            <person name="Yakimov M.M."/>
            <person name="Ferrer M."/>
        </authorList>
    </citation>
    <scope>NUCLEOTIDE SEQUENCE</scope>
</reference>
<evidence type="ECO:0000313" key="1">
    <source>
        <dbReference type="EMBL" id="EJX07265.1"/>
    </source>
</evidence>
<name>J9H1H0_9ZZZZ</name>
<dbReference type="AlphaFoldDB" id="J9H1H0"/>
<sequence>MKGIGFSDNQTLDDMWLILFRCPFIDHISIFIHDLQSCSLQLYACGQINLCELCCSRFILLYGL</sequence>
<proteinExistence type="predicted"/>
<dbReference type="EMBL" id="AMCI01000924">
    <property type="protein sequence ID" value="EJX07265.1"/>
    <property type="molecule type" value="Genomic_DNA"/>
</dbReference>
<accession>J9H1H0</accession>
<gene>
    <name evidence="1" type="ORF">EVA_04626</name>
</gene>
<organism evidence="1">
    <name type="scientific">gut metagenome</name>
    <dbReference type="NCBI Taxonomy" id="749906"/>
    <lineage>
        <taxon>unclassified sequences</taxon>
        <taxon>metagenomes</taxon>
        <taxon>organismal metagenomes</taxon>
    </lineage>
</organism>
<comment type="caution">
    <text evidence="1">The sequence shown here is derived from an EMBL/GenBank/DDBJ whole genome shotgun (WGS) entry which is preliminary data.</text>
</comment>